<dbReference type="PANTHER" id="PTHR12595">
    <property type="entry name" value="POS9-ACTIVATING FACTOR FAP7-RELATED"/>
    <property type="match status" value="1"/>
</dbReference>
<dbReference type="InterPro" id="IPR027417">
    <property type="entry name" value="P-loop_NTPase"/>
</dbReference>
<dbReference type="HAMAP" id="MF_00039">
    <property type="entry name" value="Adenylate_kinase_AK6"/>
    <property type="match status" value="1"/>
</dbReference>
<dbReference type="GO" id="GO:0006364">
    <property type="term" value="P:rRNA processing"/>
    <property type="evidence" value="ECO:0007669"/>
    <property type="project" value="UniProtKB-KW"/>
</dbReference>
<evidence type="ECO:0000256" key="1">
    <source>
        <dbReference type="ARBA" id="ARBA00000582"/>
    </source>
</evidence>
<feature type="binding site" evidence="10">
    <location>
        <position position="129"/>
    </location>
    <ligand>
        <name>ATP</name>
        <dbReference type="ChEBI" id="CHEBI:30616"/>
    </ligand>
</feature>
<dbReference type="GO" id="GO:0005524">
    <property type="term" value="F:ATP binding"/>
    <property type="evidence" value="ECO:0007669"/>
    <property type="project" value="UniProtKB-KW"/>
</dbReference>
<dbReference type="EMBL" id="LN483157">
    <property type="protein sequence ID" value="CED83948.1"/>
    <property type="molecule type" value="Genomic_DNA"/>
</dbReference>
<feature type="binding site" evidence="10">
    <location>
        <position position="22"/>
    </location>
    <ligand>
        <name>ATP</name>
        <dbReference type="ChEBI" id="CHEBI:30616"/>
    </ligand>
</feature>
<dbReference type="Gene3D" id="3.40.50.300">
    <property type="entry name" value="P-loop containing nucleotide triphosphate hydrolases"/>
    <property type="match status" value="1"/>
</dbReference>
<evidence type="ECO:0000256" key="4">
    <source>
        <dbReference type="ARBA" id="ARBA00022552"/>
    </source>
</evidence>
<comment type="catalytic activity">
    <reaction evidence="1 10">
        <text>AMP + ATP = 2 ADP</text>
        <dbReference type="Rhea" id="RHEA:12973"/>
        <dbReference type="ChEBI" id="CHEBI:30616"/>
        <dbReference type="ChEBI" id="CHEBI:456215"/>
        <dbReference type="ChEBI" id="CHEBI:456216"/>
        <dbReference type="EC" id="2.7.4.3"/>
    </reaction>
</comment>
<sequence>MTSDLTPRPNIIVTGTPGTGKTTFCQMLTEILPPGFKHVNIGDVVKKEGAHTGYDEEWDTYDIDEDKLLDALDPMFPAYEDEEDSEAYLSKGGIILDHHTCDMFPERWADLVLVLRCDNKILWERLESRGYSLMKIQENNEAEIMQTVLDEAREAYPAEIIVELPSNEQADMERGLDRVKEWVELWTKQRLESLEN</sequence>
<evidence type="ECO:0000313" key="11">
    <source>
        <dbReference type="EMBL" id="CED83948.1"/>
    </source>
</evidence>
<feature type="region of interest" description="LID" evidence="10">
    <location>
        <begin position="128"/>
        <end position="138"/>
    </location>
</feature>
<organism evidence="11">
    <name type="scientific">Phaffia rhodozyma</name>
    <name type="common">Yeast</name>
    <name type="synonym">Xanthophyllomyces dendrorhous</name>
    <dbReference type="NCBI Taxonomy" id="264483"/>
    <lineage>
        <taxon>Eukaryota</taxon>
        <taxon>Fungi</taxon>
        <taxon>Dikarya</taxon>
        <taxon>Basidiomycota</taxon>
        <taxon>Agaricomycotina</taxon>
        <taxon>Tremellomycetes</taxon>
        <taxon>Cystofilobasidiales</taxon>
        <taxon>Mrakiaceae</taxon>
        <taxon>Phaffia</taxon>
    </lineage>
</organism>
<evidence type="ECO:0000256" key="10">
    <source>
        <dbReference type="HAMAP-Rule" id="MF_03173"/>
    </source>
</evidence>
<comment type="subcellular location">
    <subcellularLocation>
        <location evidence="10">Cytoplasm</location>
    </subcellularLocation>
    <subcellularLocation>
        <location evidence="10">Nucleus</location>
    </subcellularLocation>
</comment>
<comment type="similarity">
    <text evidence="10">Belongs to the adenylate kinase family. AK6 subfamily.</text>
</comment>
<keyword evidence="3 10" id="KW-0690">Ribosome biogenesis</keyword>
<evidence type="ECO:0000256" key="7">
    <source>
        <dbReference type="ARBA" id="ARBA00022777"/>
    </source>
</evidence>
<feature type="binding site" evidence="10">
    <location>
        <position position="21"/>
    </location>
    <ligand>
        <name>ATP</name>
        <dbReference type="ChEBI" id="CHEBI:30616"/>
    </ligand>
</feature>
<reference evidence="11" key="1">
    <citation type="submission" date="2014-08" db="EMBL/GenBank/DDBJ databases">
        <authorList>
            <person name="Sharma Rahul"/>
            <person name="Thines Marco"/>
        </authorList>
    </citation>
    <scope>NUCLEOTIDE SEQUENCE</scope>
</reference>
<evidence type="ECO:0000256" key="5">
    <source>
        <dbReference type="ARBA" id="ARBA00022679"/>
    </source>
</evidence>
<comment type="caution">
    <text evidence="10">Lacks conserved residue(s) required for the propagation of feature annotation.</text>
</comment>
<evidence type="ECO:0000256" key="8">
    <source>
        <dbReference type="ARBA" id="ARBA00022840"/>
    </source>
</evidence>
<accession>A0A0F7SVG9</accession>
<dbReference type="FunFam" id="3.40.50.300:FF:000372">
    <property type="entry name" value="Adenylate kinase isoenzyme 6 homolog"/>
    <property type="match status" value="1"/>
</dbReference>
<dbReference type="GO" id="GO:0005737">
    <property type="term" value="C:cytoplasm"/>
    <property type="evidence" value="ECO:0007669"/>
    <property type="project" value="UniProtKB-SubCell"/>
</dbReference>
<dbReference type="GO" id="GO:0004017">
    <property type="term" value="F:AMP kinase activity"/>
    <property type="evidence" value="ECO:0007669"/>
    <property type="project" value="UniProtKB-UniRule"/>
</dbReference>
<dbReference type="AlphaFoldDB" id="A0A0F7SVG9"/>
<dbReference type="GO" id="GO:0042274">
    <property type="term" value="P:ribosomal small subunit biogenesis"/>
    <property type="evidence" value="ECO:0007669"/>
    <property type="project" value="UniProtKB-UniRule"/>
</dbReference>
<keyword evidence="4 10" id="KW-0698">rRNA processing</keyword>
<dbReference type="PANTHER" id="PTHR12595:SF0">
    <property type="entry name" value="ADENYLATE KINASE ISOENZYME 6"/>
    <property type="match status" value="1"/>
</dbReference>
<keyword evidence="7 10" id="KW-0418">Kinase</keyword>
<feature type="binding site" evidence="10">
    <location>
        <position position="23"/>
    </location>
    <ligand>
        <name>ATP</name>
        <dbReference type="ChEBI" id="CHEBI:30616"/>
    </ligand>
</feature>
<dbReference type="InterPro" id="IPR020618">
    <property type="entry name" value="Adenyl_kinase_AK6"/>
</dbReference>
<dbReference type="GO" id="GO:0005634">
    <property type="term" value="C:nucleus"/>
    <property type="evidence" value="ECO:0007669"/>
    <property type="project" value="UniProtKB-SubCell"/>
</dbReference>
<keyword evidence="5 10" id="KW-0808">Transferase</keyword>
<dbReference type="GO" id="GO:0016887">
    <property type="term" value="F:ATP hydrolysis activity"/>
    <property type="evidence" value="ECO:0007669"/>
    <property type="project" value="UniProtKB-UniRule"/>
</dbReference>
<keyword evidence="6 10" id="KW-0547">Nucleotide-binding</keyword>
<comment type="function">
    <text evidence="10">Broad-specificity nucleoside monophosphate (NMP) kinase that catalyzes the reversible transfer of the terminal phosphate group between nucleoside triphosphates and monophosphates. Has also ATPase activity. Involved in the late cytoplasmic maturation steps of the 40S ribosomal particles, specifically 18S rRNA maturation. While NMP activity is not required for ribosome maturation, ATPase activity is. Associates transiently with small ribosomal subunit protein uS11. ATP hydrolysis breaks the interaction with uS11. May temporarily remove uS11 from the ribosome to enable a conformational change of the ribosomal RNA that is needed for the final maturation step of the small ribosomal subunit. Its NMP activity may have a role in nuclear energy homeostasis.</text>
</comment>
<feature type="binding site" evidence="10">
    <location>
        <position position="18"/>
    </location>
    <ligand>
        <name>ATP</name>
        <dbReference type="ChEBI" id="CHEBI:30616"/>
    </ligand>
</feature>
<proteinExistence type="inferred from homology"/>
<evidence type="ECO:0000256" key="2">
    <source>
        <dbReference type="ARBA" id="ARBA00022490"/>
    </source>
</evidence>
<feature type="region of interest" description="NMPbind" evidence="10">
    <location>
        <begin position="40"/>
        <end position="63"/>
    </location>
</feature>
<dbReference type="SUPFAM" id="SSF52540">
    <property type="entry name" value="P-loop containing nucleoside triphosphate hydrolases"/>
    <property type="match status" value="1"/>
</dbReference>
<comment type="subunit">
    <text evidence="10">Interacts with small ribosomal subunit protein uS11. Not a structural component of 43S pre-ribosomes, but transiently interacts with them by binding to uS11.</text>
</comment>
<keyword evidence="9 10" id="KW-0539">Nucleus</keyword>
<evidence type="ECO:0000256" key="3">
    <source>
        <dbReference type="ARBA" id="ARBA00022517"/>
    </source>
</evidence>
<evidence type="ECO:0000256" key="6">
    <source>
        <dbReference type="ARBA" id="ARBA00022741"/>
    </source>
</evidence>
<evidence type="ECO:0000256" key="9">
    <source>
        <dbReference type="ARBA" id="ARBA00023242"/>
    </source>
</evidence>
<feature type="binding site" evidence="10">
    <location>
        <position position="20"/>
    </location>
    <ligand>
        <name>ATP</name>
        <dbReference type="ChEBI" id="CHEBI:30616"/>
    </ligand>
</feature>
<protein>
    <recommendedName>
        <fullName evidence="10">Adenylate kinase isoenzyme 6 homolog</fullName>
        <shortName evidence="10">AK6</shortName>
        <ecNumber evidence="10">2.7.4.3</ecNumber>
    </recommendedName>
    <alternativeName>
        <fullName evidence="10">Dual activity adenylate kinase/ATPase</fullName>
        <shortName evidence="10">AK/ATPase</shortName>
    </alternativeName>
</protein>
<dbReference type="Pfam" id="PF13238">
    <property type="entry name" value="AAA_18"/>
    <property type="match status" value="1"/>
</dbReference>
<comment type="catalytic activity">
    <reaction evidence="10">
        <text>ATP + H2O = ADP + phosphate + H(+)</text>
        <dbReference type="Rhea" id="RHEA:13065"/>
        <dbReference type="ChEBI" id="CHEBI:15377"/>
        <dbReference type="ChEBI" id="CHEBI:15378"/>
        <dbReference type="ChEBI" id="CHEBI:30616"/>
        <dbReference type="ChEBI" id="CHEBI:43474"/>
        <dbReference type="ChEBI" id="CHEBI:456216"/>
    </reaction>
</comment>
<dbReference type="EC" id="2.7.4.3" evidence="10"/>
<keyword evidence="8 10" id="KW-0067">ATP-binding</keyword>
<name>A0A0F7SVG9_PHARH</name>
<keyword evidence="2 10" id="KW-0963">Cytoplasm</keyword>